<dbReference type="InterPro" id="IPR051257">
    <property type="entry name" value="Diverse_CBS-Domain"/>
</dbReference>
<evidence type="ECO:0000259" key="2">
    <source>
        <dbReference type="PROSITE" id="PS51671"/>
    </source>
</evidence>
<dbReference type="PROSITE" id="PS51671">
    <property type="entry name" value="ACT"/>
    <property type="match status" value="1"/>
</dbReference>
<dbReference type="PANTHER" id="PTHR43080">
    <property type="entry name" value="CBS DOMAIN-CONTAINING PROTEIN CBSX3, MITOCHONDRIAL"/>
    <property type="match status" value="1"/>
</dbReference>
<organism evidence="3 4">
    <name type="scientific">Alicyclobacillus macrosporangiidus</name>
    <dbReference type="NCBI Taxonomy" id="392015"/>
    <lineage>
        <taxon>Bacteria</taxon>
        <taxon>Bacillati</taxon>
        <taxon>Bacillota</taxon>
        <taxon>Bacilli</taxon>
        <taxon>Bacillales</taxon>
        <taxon>Alicyclobacillaceae</taxon>
        <taxon>Alicyclobacillus</taxon>
    </lineage>
</organism>
<dbReference type="PANTHER" id="PTHR43080:SF2">
    <property type="entry name" value="CBS DOMAIN-CONTAINING PROTEIN"/>
    <property type="match status" value="1"/>
</dbReference>
<gene>
    <name evidence="3" type="ORF">SAMN05421543_102216</name>
</gene>
<protein>
    <submittedName>
        <fullName evidence="3">CBS domain-containing protein</fullName>
    </submittedName>
</protein>
<dbReference type="Proteomes" id="UP000183508">
    <property type="component" value="Unassembled WGS sequence"/>
</dbReference>
<evidence type="ECO:0000256" key="1">
    <source>
        <dbReference type="ARBA" id="ARBA00023122"/>
    </source>
</evidence>
<dbReference type="eggNOG" id="COG0517">
    <property type="taxonomic scope" value="Bacteria"/>
</dbReference>
<keyword evidence="1" id="KW-0129">CBS domain</keyword>
<dbReference type="Pfam" id="PF00571">
    <property type="entry name" value="CBS"/>
    <property type="match status" value="2"/>
</dbReference>
<proteinExistence type="predicted"/>
<sequence length="219" mass="23955">MFIRNCLTPRSELTVVSPEETVASALAKLEEHLSLPCVREDDTFAGIVSKRTLFEGFCAYRATAGGTDAFASFLQQPVAPCVDDSIRTLTLDDPFESTLDIIIRHPFVPIVAEGKLIGIVKRGDIQHALGIAFAIGQPADRLLIGAPEMEGALHRLFSITHRLDLNIVTAVTFDARRDALNRRILLKVSPTGALDRLVAELERAGFQVIQVARHEDTVA</sequence>
<evidence type="ECO:0000313" key="3">
    <source>
        <dbReference type="EMBL" id="SFU48050.1"/>
    </source>
</evidence>
<name>A0A1I7GHW4_9BACL</name>
<dbReference type="RefSeq" id="WP_074949618.1">
    <property type="nucleotide sequence ID" value="NZ_FPBV01000002.1"/>
</dbReference>
<accession>A0A1I7GHW4</accession>
<dbReference type="InterPro" id="IPR000644">
    <property type="entry name" value="CBS_dom"/>
</dbReference>
<dbReference type="SUPFAM" id="SSF54631">
    <property type="entry name" value="CBS-domain pair"/>
    <property type="match status" value="1"/>
</dbReference>
<keyword evidence="4" id="KW-1185">Reference proteome</keyword>
<reference evidence="4" key="1">
    <citation type="submission" date="2016-10" db="EMBL/GenBank/DDBJ databases">
        <authorList>
            <person name="Varghese N."/>
        </authorList>
    </citation>
    <scope>NUCLEOTIDE SEQUENCE [LARGE SCALE GENOMIC DNA]</scope>
    <source>
        <strain evidence="4">DSM 17980</strain>
    </source>
</reference>
<dbReference type="AlphaFoldDB" id="A0A1I7GHW4"/>
<dbReference type="Gene3D" id="3.10.580.10">
    <property type="entry name" value="CBS-domain"/>
    <property type="match status" value="1"/>
</dbReference>
<evidence type="ECO:0000313" key="4">
    <source>
        <dbReference type="Proteomes" id="UP000183508"/>
    </source>
</evidence>
<feature type="domain" description="ACT" evidence="2">
    <location>
        <begin position="141"/>
        <end position="216"/>
    </location>
</feature>
<dbReference type="STRING" id="392015.SAMN05421543_102216"/>
<dbReference type="InterPro" id="IPR002912">
    <property type="entry name" value="ACT_dom"/>
</dbReference>
<dbReference type="EMBL" id="FPBV01000002">
    <property type="protein sequence ID" value="SFU48050.1"/>
    <property type="molecule type" value="Genomic_DNA"/>
</dbReference>
<dbReference type="InterPro" id="IPR046342">
    <property type="entry name" value="CBS_dom_sf"/>
</dbReference>